<organism evidence="2 3">
    <name type="scientific">Tectimicrobiota bacterium</name>
    <dbReference type="NCBI Taxonomy" id="2528274"/>
    <lineage>
        <taxon>Bacteria</taxon>
        <taxon>Pseudomonadati</taxon>
        <taxon>Nitrospinota/Tectimicrobiota group</taxon>
        <taxon>Candidatus Tectimicrobiota</taxon>
    </lineage>
</organism>
<dbReference type="Pfam" id="PF10544">
    <property type="entry name" value="T5orf172"/>
    <property type="match status" value="1"/>
</dbReference>
<proteinExistence type="predicted"/>
<reference evidence="2" key="1">
    <citation type="submission" date="2020-07" db="EMBL/GenBank/DDBJ databases">
        <title>Huge and variable diversity of episymbiotic CPR bacteria and DPANN archaea in groundwater ecosystems.</title>
        <authorList>
            <person name="He C.Y."/>
            <person name="Keren R."/>
            <person name="Whittaker M."/>
            <person name="Farag I.F."/>
            <person name="Doudna J."/>
            <person name="Cate J.H.D."/>
            <person name="Banfield J.F."/>
        </authorList>
    </citation>
    <scope>NUCLEOTIDE SEQUENCE</scope>
    <source>
        <strain evidence="2">NC_groundwater_1482_Ag_S-0.65um_47_24</strain>
    </source>
</reference>
<name>A0A933LQG7_UNCTE</name>
<comment type="caution">
    <text evidence="2">The sequence shown here is derived from an EMBL/GenBank/DDBJ whole genome shotgun (WGS) entry which is preliminary data.</text>
</comment>
<evidence type="ECO:0000259" key="1">
    <source>
        <dbReference type="SMART" id="SM00974"/>
    </source>
</evidence>
<protein>
    <submittedName>
        <fullName evidence="2">GIY-YIG nuclease family protein</fullName>
    </submittedName>
</protein>
<evidence type="ECO:0000313" key="3">
    <source>
        <dbReference type="Proteomes" id="UP000772181"/>
    </source>
</evidence>
<dbReference type="Proteomes" id="UP000772181">
    <property type="component" value="Unassembled WGS sequence"/>
</dbReference>
<sequence length="99" mass="11313">MLVNPAMKENILKIGKTRRSSEERALELSRNSGVPIEFLVAYEEKMIDCDVAEAMVHERLKKFRLNAGREFFCVPLKVAIQVIQKVANELITSHKKVSK</sequence>
<dbReference type="AlphaFoldDB" id="A0A933LQG7"/>
<dbReference type="SMART" id="SM00974">
    <property type="entry name" value="T5orf172"/>
    <property type="match status" value="1"/>
</dbReference>
<accession>A0A933LQG7</accession>
<gene>
    <name evidence="2" type="ORF">HY730_02825</name>
</gene>
<dbReference type="InterPro" id="IPR018306">
    <property type="entry name" value="Phage_T5_Orf172_DNA-bd"/>
</dbReference>
<evidence type="ECO:0000313" key="2">
    <source>
        <dbReference type="EMBL" id="MBI4595292.1"/>
    </source>
</evidence>
<dbReference type="EMBL" id="JACQWF010000129">
    <property type="protein sequence ID" value="MBI4595292.1"/>
    <property type="molecule type" value="Genomic_DNA"/>
</dbReference>
<feature type="domain" description="Bacteriophage T5 Orf172 DNA-binding" evidence="1">
    <location>
        <begin position="6"/>
        <end position="86"/>
    </location>
</feature>